<gene>
    <name evidence="1" type="ORF">EFL95_09005</name>
</gene>
<comment type="caution">
    <text evidence="1">The sequence shown here is derived from an EMBL/GenBank/DDBJ whole genome shotgun (WGS) entry which is preliminary data.</text>
</comment>
<dbReference type="RefSeq" id="WP_123233659.1">
    <property type="nucleotide sequence ID" value="NZ_RJSG01000002.1"/>
</dbReference>
<sequence length="112" mass="11692">METVIGVEKALELLEAGWWWITEPNPECLGWCTADHVVSEFADSAGSFLCTATVGRVAIASSAVAEVERPGEVDRLPAGLLVADPDEIAPAEVEALCADLQAAAALVNGETL</sequence>
<reference evidence="1 2" key="1">
    <citation type="submission" date="2018-11" db="EMBL/GenBank/DDBJ databases">
        <authorList>
            <person name="Li F."/>
        </authorList>
    </citation>
    <scope>NUCLEOTIDE SEQUENCE [LARGE SCALE GENOMIC DNA]</scope>
    <source>
        <strain evidence="1 2">KIS18-7</strain>
    </source>
</reference>
<dbReference type="AlphaFoldDB" id="A0A3N0DU48"/>
<organism evidence="1 2">
    <name type="scientific">Nocardioides marmorisolisilvae</name>
    <dbReference type="NCBI Taxonomy" id="1542737"/>
    <lineage>
        <taxon>Bacteria</taxon>
        <taxon>Bacillati</taxon>
        <taxon>Actinomycetota</taxon>
        <taxon>Actinomycetes</taxon>
        <taxon>Propionibacteriales</taxon>
        <taxon>Nocardioidaceae</taxon>
        <taxon>Nocardioides</taxon>
    </lineage>
</organism>
<protein>
    <submittedName>
        <fullName evidence="1">Uncharacterized protein</fullName>
    </submittedName>
</protein>
<dbReference type="EMBL" id="RJSG01000002">
    <property type="protein sequence ID" value="RNL79157.1"/>
    <property type="molecule type" value="Genomic_DNA"/>
</dbReference>
<dbReference type="Proteomes" id="UP000277094">
    <property type="component" value="Unassembled WGS sequence"/>
</dbReference>
<evidence type="ECO:0000313" key="1">
    <source>
        <dbReference type="EMBL" id="RNL79157.1"/>
    </source>
</evidence>
<proteinExistence type="predicted"/>
<accession>A0A3N0DU48</accession>
<evidence type="ECO:0000313" key="2">
    <source>
        <dbReference type="Proteomes" id="UP000277094"/>
    </source>
</evidence>
<name>A0A3N0DU48_9ACTN</name>
<keyword evidence="2" id="KW-1185">Reference proteome</keyword>